<organism evidence="6">
    <name type="scientific">Fibrocapsa japonica</name>
    <dbReference type="NCBI Taxonomy" id="94617"/>
    <lineage>
        <taxon>Eukaryota</taxon>
        <taxon>Sar</taxon>
        <taxon>Stramenopiles</taxon>
        <taxon>Ochrophyta</taxon>
        <taxon>Raphidophyceae</taxon>
        <taxon>Chattonellales</taxon>
        <taxon>Chattonellaceae</taxon>
        <taxon>Fibrocapsa</taxon>
    </lineage>
</organism>
<gene>
    <name evidence="6" type="ORF">FJAP1339_LOCUS10421</name>
</gene>
<feature type="domain" description="Ubiquitin fusion degradation protein UFD1 N-terminal subdomain 2" evidence="5">
    <location>
        <begin position="120"/>
        <end position="195"/>
    </location>
</feature>
<dbReference type="PANTHER" id="PTHR12555">
    <property type="entry name" value="UBIQUITIN FUSION DEGRADATON PROTEIN 1"/>
    <property type="match status" value="1"/>
</dbReference>
<dbReference type="Gene3D" id="2.40.40.50">
    <property type="entry name" value="Ubiquitin fusion degradation protein UFD1, N-terminal domain"/>
    <property type="match status" value="1"/>
</dbReference>
<feature type="domain" description="Ubiquitin fusion degradation protein UFD1 N-terminal subdomain 1" evidence="4">
    <location>
        <begin position="24"/>
        <end position="119"/>
    </location>
</feature>
<evidence type="ECO:0000259" key="4">
    <source>
        <dbReference type="Pfam" id="PF03152"/>
    </source>
</evidence>
<dbReference type="InterPro" id="IPR042299">
    <property type="entry name" value="Ufd1-like_Nn"/>
</dbReference>
<dbReference type="EMBL" id="HBHR01020529">
    <property type="protein sequence ID" value="CAD9871918.1"/>
    <property type="molecule type" value="Transcribed_RNA"/>
</dbReference>
<evidence type="ECO:0000256" key="2">
    <source>
        <dbReference type="ARBA" id="ARBA00022786"/>
    </source>
</evidence>
<dbReference type="InterPro" id="IPR055418">
    <property type="entry name" value="UFD1_N2"/>
</dbReference>
<dbReference type="PANTHER" id="PTHR12555:SF13">
    <property type="entry name" value="UBIQUITIN RECOGNITION FACTOR IN ER-ASSOCIATED DEGRADATION PROTEIN 1"/>
    <property type="match status" value="1"/>
</dbReference>
<evidence type="ECO:0000259" key="5">
    <source>
        <dbReference type="Pfam" id="PF24842"/>
    </source>
</evidence>
<dbReference type="AlphaFoldDB" id="A0A7S2V4N8"/>
<comment type="similarity">
    <text evidence="1">Belongs to the UFD1 family.</text>
</comment>
<feature type="region of interest" description="Disordered" evidence="3">
    <location>
        <begin position="203"/>
        <end position="336"/>
    </location>
</feature>
<dbReference type="Pfam" id="PF03152">
    <property type="entry name" value="UFD1_N1"/>
    <property type="match status" value="1"/>
</dbReference>
<dbReference type="InterPro" id="IPR004854">
    <property type="entry name" value="Ufd1-like"/>
</dbReference>
<feature type="compositionally biased region" description="Low complexity" evidence="3">
    <location>
        <begin position="223"/>
        <end position="237"/>
    </location>
</feature>
<accession>A0A7S2V4N8</accession>
<keyword evidence="2" id="KW-0833">Ubl conjugation pathway</keyword>
<dbReference type="GO" id="GO:0034098">
    <property type="term" value="C:VCP-NPL4-UFD1 AAA ATPase complex"/>
    <property type="evidence" value="ECO:0007669"/>
    <property type="project" value="TreeGrafter"/>
</dbReference>
<evidence type="ECO:0000313" key="6">
    <source>
        <dbReference type="EMBL" id="CAD9871918.1"/>
    </source>
</evidence>
<evidence type="ECO:0000256" key="3">
    <source>
        <dbReference type="SAM" id="MobiDB-lite"/>
    </source>
</evidence>
<feature type="compositionally biased region" description="Polar residues" evidence="3">
    <location>
        <begin position="275"/>
        <end position="285"/>
    </location>
</feature>
<evidence type="ECO:0008006" key="7">
    <source>
        <dbReference type="Google" id="ProtNLM"/>
    </source>
</evidence>
<dbReference type="FunFam" id="3.10.330.10:FF:000002">
    <property type="entry name" value="ubiquitin fusion degradation protein 1 homolog"/>
    <property type="match status" value="1"/>
</dbReference>
<dbReference type="Gene3D" id="3.10.330.10">
    <property type="match status" value="1"/>
</dbReference>
<dbReference type="GO" id="GO:0006511">
    <property type="term" value="P:ubiquitin-dependent protein catabolic process"/>
    <property type="evidence" value="ECO:0007669"/>
    <property type="project" value="InterPro"/>
</dbReference>
<feature type="compositionally biased region" description="Low complexity" evidence="3">
    <location>
        <begin position="290"/>
        <end position="313"/>
    </location>
</feature>
<name>A0A7S2V4N8_9STRA</name>
<dbReference type="InterPro" id="IPR055417">
    <property type="entry name" value="UFD1_N1"/>
</dbReference>
<protein>
    <recommendedName>
        <fullName evidence="7">Ubiquitin fusion degradation protein 1</fullName>
    </recommendedName>
</protein>
<sequence length="336" mass="35921">MFGGFGGGFGGPGMGMQGSFPQSFEEHYHCNSVVFQDKGHLEDGDKILLPPSALDTLARLHIEYPMLFEVSSVEAGKRTHCGVLEFSAPEGSAYIPFWMMQNLMLEEGGMVLIKNVSLPKASYVKFKPQSMDFLDITNPRAVLERALRSFSCVTKGDTICIPYNSKKYYLEVCEVKPADAACIIETDCNVDFEAPVGYEEHIQRQSQAASEKLSSQGGGGGASSVAGSVGAASSNGVLPNVPVQQARRKKADEEGGPKFSAFSGGGVRLDGKPLNQKQLESSPQTEARKMAQSQAAAAPEPSPVVRPVASRPQSAARRFAKRKTAGAFIGSGNKMS</sequence>
<dbReference type="Pfam" id="PF24842">
    <property type="entry name" value="UFD1_N2"/>
    <property type="match status" value="1"/>
</dbReference>
<evidence type="ECO:0000256" key="1">
    <source>
        <dbReference type="ARBA" id="ARBA00006043"/>
    </source>
</evidence>
<feature type="compositionally biased region" description="Polar residues" evidence="3">
    <location>
        <begin position="204"/>
        <end position="213"/>
    </location>
</feature>
<reference evidence="6" key="1">
    <citation type="submission" date="2021-01" db="EMBL/GenBank/DDBJ databases">
        <authorList>
            <person name="Corre E."/>
            <person name="Pelletier E."/>
            <person name="Niang G."/>
            <person name="Scheremetjew M."/>
            <person name="Finn R."/>
            <person name="Kale V."/>
            <person name="Holt S."/>
            <person name="Cochrane G."/>
            <person name="Meng A."/>
            <person name="Brown T."/>
            <person name="Cohen L."/>
        </authorList>
    </citation>
    <scope>NUCLEOTIDE SEQUENCE</scope>
    <source>
        <strain evidence="6">CCMP1661</strain>
    </source>
</reference>
<proteinExistence type="inferred from homology"/>
<dbReference type="GO" id="GO:0036503">
    <property type="term" value="P:ERAD pathway"/>
    <property type="evidence" value="ECO:0007669"/>
    <property type="project" value="TreeGrafter"/>
</dbReference>
<dbReference type="GO" id="GO:0031593">
    <property type="term" value="F:polyubiquitin modification-dependent protein binding"/>
    <property type="evidence" value="ECO:0007669"/>
    <property type="project" value="TreeGrafter"/>
</dbReference>